<keyword evidence="2" id="KW-1185">Reference proteome</keyword>
<sequence>MFVAAAPAAVAGEDVVQMTLDVAAESQTPLPLPSITTSTTIDDTPRSFRLTTYILNLLFGTERRHIITDQEFARLHRRTHSISARRRHPVR</sequence>
<evidence type="ECO:0000313" key="2">
    <source>
        <dbReference type="Proteomes" id="UP000807342"/>
    </source>
</evidence>
<organism evidence="1 2">
    <name type="scientific">Macrolepiota fuliginosa MF-IS2</name>
    <dbReference type="NCBI Taxonomy" id="1400762"/>
    <lineage>
        <taxon>Eukaryota</taxon>
        <taxon>Fungi</taxon>
        <taxon>Dikarya</taxon>
        <taxon>Basidiomycota</taxon>
        <taxon>Agaricomycotina</taxon>
        <taxon>Agaricomycetes</taxon>
        <taxon>Agaricomycetidae</taxon>
        <taxon>Agaricales</taxon>
        <taxon>Agaricineae</taxon>
        <taxon>Agaricaceae</taxon>
        <taxon>Macrolepiota</taxon>
    </lineage>
</organism>
<proteinExistence type="predicted"/>
<gene>
    <name evidence="1" type="ORF">P691DRAFT_764672</name>
</gene>
<accession>A0A9P6BYU6</accession>
<dbReference type="EMBL" id="MU151531">
    <property type="protein sequence ID" value="KAF9443019.1"/>
    <property type="molecule type" value="Genomic_DNA"/>
</dbReference>
<reference evidence="1" key="1">
    <citation type="submission" date="2020-11" db="EMBL/GenBank/DDBJ databases">
        <authorList>
            <consortium name="DOE Joint Genome Institute"/>
            <person name="Ahrendt S."/>
            <person name="Riley R."/>
            <person name="Andreopoulos W."/>
            <person name="Labutti K."/>
            <person name="Pangilinan J."/>
            <person name="Ruiz-Duenas F.J."/>
            <person name="Barrasa J.M."/>
            <person name="Sanchez-Garcia M."/>
            <person name="Camarero S."/>
            <person name="Miyauchi S."/>
            <person name="Serrano A."/>
            <person name="Linde D."/>
            <person name="Babiker R."/>
            <person name="Drula E."/>
            <person name="Ayuso-Fernandez I."/>
            <person name="Pacheco R."/>
            <person name="Padilla G."/>
            <person name="Ferreira P."/>
            <person name="Barriuso J."/>
            <person name="Kellner H."/>
            <person name="Castanera R."/>
            <person name="Alfaro M."/>
            <person name="Ramirez L."/>
            <person name="Pisabarro A.G."/>
            <person name="Kuo A."/>
            <person name="Tritt A."/>
            <person name="Lipzen A."/>
            <person name="He G."/>
            <person name="Yan M."/>
            <person name="Ng V."/>
            <person name="Cullen D."/>
            <person name="Martin F."/>
            <person name="Rosso M.-N."/>
            <person name="Henrissat B."/>
            <person name="Hibbett D."/>
            <person name="Martinez A.T."/>
            <person name="Grigoriev I.V."/>
        </authorList>
    </citation>
    <scope>NUCLEOTIDE SEQUENCE</scope>
    <source>
        <strain evidence="1">MF-IS2</strain>
    </source>
</reference>
<comment type="caution">
    <text evidence="1">The sequence shown here is derived from an EMBL/GenBank/DDBJ whole genome shotgun (WGS) entry which is preliminary data.</text>
</comment>
<dbReference type="Proteomes" id="UP000807342">
    <property type="component" value="Unassembled WGS sequence"/>
</dbReference>
<evidence type="ECO:0000313" key="1">
    <source>
        <dbReference type="EMBL" id="KAF9443019.1"/>
    </source>
</evidence>
<dbReference type="AlphaFoldDB" id="A0A9P6BYU6"/>
<protein>
    <submittedName>
        <fullName evidence="1">Uncharacterized protein</fullName>
    </submittedName>
</protein>
<name>A0A9P6BYU6_9AGAR</name>